<dbReference type="STRING" id="1843580.A7D17_09500"/>
<evidence type="ECO:0000313" key="4">
    <source>
        <dbReference type="Proteomes" id="UP000077659"/>
    </source>
</evidence>
<comment type="caution">
    <text evidence="3">The sequence shown here is derived from an EMBL/GenBank/DDBJ whole genome shotgun (WGS) entry which is preliminary data.</text>
</comment>
<reference evidence="2 5" key="2">
    <citation type="submission" date="2023-12" db="EMBL/GenBank/DDBJ databases">
        <title>Genome sequencing of Xanthomonas floridensis.</title>
        <authorList>
            <person name="Greer S."/>
            <person name="Harrison J."/>
            <person name="Grant M."/>
            <person name="Vicente J."/>
            <person name="Studholme D."/>
        </authorList>
    </citation>
    <scope>NUCLEOTIDE SEQUENCE [LARGE SCALE GENOMIC DNA]</scope>
    <source>
        <strain evidence="2 5">WHRI 8848</strain>
    </source>
</reference>
<dbReference type="Pfam" id="PF26363">
    <property type="entry name" value="Phospholipase-like"/>
    <property type="match status" value="1"/>
</dbReference>
<accession>A0A1A9M5K8</accession>
<feature type="region of interest" description="Disordered" evidence="1">
    <location>
        <begin position="338"/>
        <end position="358"/>
    </location>
</feature>
<dbReference type="EMBL" id="LXNG01000058">
    <property type="protein sequence ID" value="OAG65412.1"/>
    <property type="molecule type" value="Genomic_DNA"/>
</dbReference>
<dbReference type="OrthoDB" id="7226437at2"/>
<dbReference type="Gene3D" id="3.40.50.1820">
    <property type="entry name" value="alpha/beta hydrolase"/>
    <property type="match status" value="1"/>
</dbReference>
<dbReference type="AlphaFoldDB" id="A0A1A9M5K8"/>
<organism evidence="3 4">
    <name type="scientific">Xanthomonas floridensis</name>
    <dbReference type="NCBI Taxonomy" id="1843580"/>
    <lineage>
        <taxon>Bacteria</taxon>
        <taxon>Pseudomonadati</taxon>
        <taxon>Pseudomonadota</taxon>
        <taxon>Gammaproteobacteria</taxon>
        <taxon>Lysobacterales</taxon>
        <taxon>Lysobacteraceae</taxon>
        <taxon>Xanthomonas</taxon>
    </lineage>
</organism>
<feature type="compositionally biased region" description="Low complexity" evidence="1">
    <location>
        <begin position="405"/>
        <end position="428"/>
    </location>
</feature>
<feature type="region of interest" description="Disordered" evidence="1">
    <location>
        <begin position="403"/>
        <end position="437"/>
    </location>
</feature>
<gene>
    <name evidence="3" type="ORF">A7D17_09500</name>
    <name evidence="2" type="ORF">VB146_18205</name>
</gene>
<sequence length="437" mass="48102">MTLSGRDCAALANDSYNRPDMVGLKSPVISIGEGRYQRLEYMDRPSGYQGVVYRSVDTREVIVAHRGTEPDRQLLKDGAYADGSMVVKSHNPQVDDAIELTQRAIELAEHLAKRDGHKPEVTVTGHSLGGGLTQVTAHHFGLKGQTFNAYGATSLDRRIPEGGNEVINHVMAGDAVSAASRHYGRVEIYATPQEIATLKRADYANDNEVLDARLSLLAAAKLGDSHVMHNFLPVDADGKPDRSVLDDPATRQLAQQYAPMIEKYRGDVETLRAGLTLYSRGIPGLVRDGIDQLRGPVEPGTGRREMDAPSWQQQMQQLQQDRERSHAPQTWQVPLKQDAQEVRAASPTHGGKPSLLQDDPSVFLDRMLAAAQSGDRDQFRQMTQTLANEPPGRALRAEALETVNQQEQQAAQQAVQAQRQQAESQQQEPMRIGARSL</sequence>
<evidence type="ECO:0000313" key="2">
    <source>
        <dbReference type="EMBL" id="MEA5125745.1"/>
    </source>
</evidence>
<reference evidence="3 4" key="1">
    <citation type="submission" date="2016-05" db="EMBL/GenBank/DDBJ databases">
        <title>Pathogenic, phenotypic and molecular characterisation of Xanthomonas nasturtii sp. nov. and Xanthomonas floridensis sp. nov., new species of Xanthomonas associated with watercress production in Florida.</title>
        <authorList>
            <person name="Vicente J.G."/>
            <person name="Rothwell S."/>
            <person name="Holub E.B."/>
            <person name="Studholme D.J."/>
        </authorList>
    </citation>
    <scope>NUCLEOTIDE SEQUENCE [LARGE SCALE GENOMIC DNA]</scope>
    <source>
        <strain evidence="3 4">WHRI 8848</strain>
    </source>
</reference>
<proteinExistence type="predicted"/>
<evidence type="ECO:0000313" key="3">
    <source>
        <dbReference type="EMBL" id="OAG65412.1"/>
    </source>
</evidence>
<keyword evidence="5" id="KW-1185">Reference proteome</keyword>
<dbReference type="InterPro" id="IPR029058">
    <property type="entry name" value="AB_hydrolase_fold"/>
</dbReference>
<protein>
    <submittedName>
        <fullName evidence="3">Lipase</fullName>
    </submittedName>
</protein>
<feature type="region of interest" description="Disordered" evidence="1">
    <location>
        <begin position="290"/>
        <end position="310"/>
    </location>
</feature>
<evidence type="ECO:0000256" key="1">
    <source>
        <dbReference type="SAM" id="MobiDB-lite"/>
    </source>
</evidence>
<dbReference type="EMBL" id="JAYFSO010000027">
    <property type="protein sequence ID" value="MEA5125745.1"/>
    <property type="molecule type" value="Genomic_DNA"/>
</dbReference>
<dbReference type="Proteomes" id="UP001303614">
    <property type="component" value="Unassembled WGS sequence"/>
</dbReference>
<name>A0A1A9M5K8_9XANT</name>
<dbReference type="SUPFAM" id="SSF53474">
    <property type="entry name" value="alpha/beta-Hydrolases"/>
    <property type="match status" value="1"/>
</dbReference>
<dbReference type="Proteomes" id="UP000077659">
    <property type="component" value="Unassembled WGS sequence"/>
</dbReference>
<evidence type="ECO:0000313" key="5">
    <source>
        <dbReference type="Proteomes" id="UP001303614"/>
    </source>
</evidence>